<accession>A0A1T2L4Y8</accession>
<evidence type="ECO:0000256" key="2">
    <source>
        <dbReference type="ARBA" id="ARBA00022555"/>
    </source>
</evidence>
<dbReference type="GO" id="GO:0002101">
    <property type="term" value="P:tRNA wobble cytosine modification"/>
    <property type="evidence" value="ECO:0007669"/>
    <property type="project" value="UniProtKB-UniRule"/>
</dbReference>
<feature type="binding site" evidence="9">
    <location>
        <position position="549"/>
    </location>
    <ligand>
        <name>acetyl-CoA</name>
        <dbReference type="ChEBI" id="CHEBI:57288"/>
    </ligand>
</feature>
<evidence type="ECO:0000256" key="9">
    <source>
        <dbReference type="HAMAP-Rule" id="MF_01886"/>
    </source>
</evidence>
<dbReference type="InterPro" id="IPR007807">
    <property type="entry name" value="TcmA/NAT10_helicase"/>
</dbReference>
<protein>
    <recommendedName>
        <fullName evidence="9">tRNA(Met) cytidine acetyltransferase TmcA</fullName>
        <ecNumber evidence="9">2.3.1.193</ecNumber>
    </recommendedName>
</protein>
<dbReference type="PANTHER" id="PTHR10925">
    <property type="entry name" value="N-ACETYLTRANSFERASE 10"/>
    <property type="match status" value="1"/>
</dbReference>
<comment type="caution">
    <text evidence="11">The sequence shown here is derived from an EMBL/GenBank/DDBJ whole genome shotgun (WGS) entry which is preliminary data.</text>
</comment>
<keyword evidence="7 9" id="KW-0694">RNA-binding</keyword>
<dbReference type="Pfam" id="PF13718">
    <property type="entry name" value="GNAT_acetyltr_2"/>
    <property type="match status" value="2"/>
</dbReference>
<dbReference type="InterPro" id="IPR027417">
    <property type="entry name" value="P-loop_NTPase"/>
</dbReference>
<organism evidence="11 12">
    <name type="scientific">Solemya pervernicosa gill symbiont</name>
    <dbReference type="NCBI Taxonomy" id="642797"/>
    <lineage>
        <taxon>Bacteria</taxon>
        <taxon>Pseudomonadati</taxon>
        <taxon>Pseudomonadota</taxon>
        <taxon>Gammaproteobacteria</taxon>
        <taxon>sulfur-oxidizing symbionts</taxon>
    </lineage>
</organism>
<comment type="subcellular location">
    <subcellularLocation>
        <location evidence="9">Cytoplasm</location>
    </subcellularLocation>
</comment>
<evidence type="ECO:0000256" key="6">
    <source>
        <dbReference type="ARBA" id="ARBA00022840"/>
    </source>
</evidence>
<evidence type="ECO:0000259" key="10">
    <source>
        <dbReference type="PROSITE" id="PS51186"/>
    </source>
</evidence>
<evidence type="ECO:0000256" key="5">
    <source>
        <dbReference type="ARBA" id="ARBA00022741"/>
    </source>
</evidence>
<feature type="binding site" evidence="9">
    <location>
        <position position="362"/>
    </location>
    <ligand>
        <name>ATP</name>
        <dbReference type="ChEBI" id="CHEBI:30616"/>
    </ligand>
</feature>
<dbReference type="PANTHER" id="PTHR10925:SF5">
    <property type="entry name" value="RNA CYTIDINE ACETYLTRANSFERASE"/>
    <property type="match status" value="1"/>
</dbReference>
<dbReference type="AlphaFoldDB" id="A0A1T2L4Y8"/>
<dbReference type="PROSITE" id="PS51186">
    <property type="entry name" value="GNAT"/>
    <property type="match status" value="1"/>
</dbReference>
<feature type="binding site" evidence="9">
    <location>
        <begin position="509"/>
        <end position="511"/>
    </location>
    <ligand>
        <name>acetyl-CoA</name>
        <dbReference type="ChEBI" id="CHEBI:57288"/>
    </ligand>
</feature>
<dbReference type="Pfam" id="PF08351">
    <property type="entry name" value="TmcA_N"/>
    <property type="match status" value="1"/>
</dbReference>
<feature type="binding site" evidence="9">
    <location>
        <position position="556"/>
    </location>
    <ligand>
        <name>acetyl-CoA</name>
        <dbReference type="ChEBI" id="CHEBI:57288"/>
    </ligand>
</feature>
<dbReference type="Gene3D" id="3.40.50.300">
    <property type="entry name" value="P-loop containing nucleotide triphosphate hydrolases"/>
    <property type="match status" value="1"/>
</dbReference>
<dbReference type="GO" id="GO:0051392">
    <property type="term" value="F:tRNA cytidine N4-acetyltransferase activity"/>
    <property type="evidence" value="ECO:0007669"/>
    <property type="project" value="UniProtKB-UniRule"/>
</dbReference>
<sequence length="718" mass="78167">MTQTPNSLAEIAAQIERLVAQAELLRHRAVVVVAGEREWGRAVVAAVDVAPYQKRQLWISSEPPAGVDALPAAKARKQLGRELDLLVFDAYSGFDPDAFGAVSGSVRAGGVLLLLIPSLAQWSAFEDPDKERIAVYPHRATDVSGRLLQRLTTLVRESGLPLIEQDRPMHPFAVESVVAVTPPYHDEIYATADQQQAVEAVLHTGSGHRHRPLVITSDRGRGKSASLGIAAAELLREKSRSIIVTAPRRAAVDALFEHAAKLLGVDSAQGSRLEYRQGVIEFVAPDRLLHEQPKADLLLVDEAAAIPAPLLTQMVRHYSRTVFASTIHGYEGTGRGFAVRFQKVLDAEMPGWRQLRMQTPIRWSTGDPLERFVFRALLLDASPVDGDQLATLSLDECHFETVERAALLTGEPLLAELFGLLVLAHYRTTPTDLRNLLDGPNLSVELVRYRGHVVATALVAAEGGFDAELSQAVYEGRRRVRGHLIPQSLALHAGFVEAPQLRCARVMRIAVHPAVQGRGIGTALIERLYAAAEQTGCDYLGASFGMSGELLDFWQRAALRPLRIGLKREASSGAHAVMMASPITAAGRALIEAVHQRLIDQLPLLLTEPLNDLEPELVSRLLAGHASSETASETLDEQDQRDLASFVSGSRGYELCMAAIRKRVLVAIDTPALSENERALLVAKVIEQGGWPRVVESMGFVGRAAAEDALRCAVKRLL</sequence>
<feature type="domain" description="N-acetyltransferase" evidence="10">
    <location>
        <begin position="445"/>
        <end position="584"/>
    </location>
</feature>
<comment type="function">
    <text evidence="9">Catalyzes the formation of N(4)-acetylcytidine (ac(4)C) at the wobble position of tRNA(Met), by using acetyl-CoA as an acetyl donor and ATP (or GTP).</text>
</comment>
<dbReference type="InterPro" id="IPR024914">
    <property type="entry name" value="tRNA_acetyltr_TmcA"/>
</dbReference>
<dbReference type="Proteomes" id="UP000191110">
    <property type="component" value="Unassembled WGS sequence"/>
</dbReference>
<dbReference type="InterPro" id="IPR038321">
    <property type="entry name" value="TmcA_C_sf"/>
</dbReference>
<dbReference type="Gene3D" id="1.20.120.890">
    <property type="entry name" value="tRNA(Met) cytidine acetyltransferase, tail domain"/>
    <property type="match status" value="1"/>
</dbReference>
<dbReference type="EMBL" id="MPRL01000031">
    <property type="protein sequence ID" value="OOZ40178.1"/>
    <property type="molecule type" value="Genomic_DNA"/>
</dbReference>
<evidence type="ECO:0000256" key="8">
    <source>
        <dbReference type="ARBA" id="ARBA00023315"/>
    </source>
</evidence>
<name>A0A1T2L4Y8_9GAMM</name>
<keyword evidence="3 9" id="KW-0808">Transferase</keyword>
<dbReference type="Gene3D" id="3.40.50.11040">
    <property type="match status" value="1"/>
</dbReference>
<dbReference type="EC" id="2.3.1.193" evidence="9"/>
<dbReference type="InterPro" id="IPR032672">
    <property type="entry name" value="TmcA/NAT10/Kre33"/>
</dbReference>
<dbReference type="SUPFAM" id="SSF52540">
    <property type="entry name" value="P-loop containing nucleoside triphosphate hydrolases"/>
    <property type="match status" value="1"/>
</dbReference>
<comment type="catalytic activity">
    <reaction evidence="9">
        <text>cytidine(34) in elongator tRNA(Met) + acetyl-CoA + ATP + H2O = N(4)-acetylcytidine(34) in elongator tRNA(Met) + ADP + phosphate + CoA + H(+)</text>
        <dbReference type="Rhea" id="RHEA:43788"/>
        <dbReference type="Rhea" id="RHEA-COMP:10693"/>
        <dbReference type="Rhea" id="RHEA-COMP:10694"/>
        <dbReference type="ChEBI" id="CHEBI:15377"/>
        <dbReference type="ChEBI" id="CHEBI:15378"/>
        <dbReference type="ChEBI" id="CHEBI:30616"/>
        <dbReference type="ChEBI" id="CHEBI:43474"/>
        <dbReference type="ChEBI" id="CHEBI:57287"/>
        <dbReference type="ChEBI" id="CHEBI:57288"/>
        <dbReference type="ChEBI" id="CHEBI:74900"/>
        <dbReference type="ChEBI" id="CHEBI:82748"/>
        <dbReference type="ChEBI" id="CHEBI:456216"/>
        <dbReference type="EC" id="2.3.1.193"/>
    </reaction>
</comment>
<evidence type="ECO:0000313" key="12">
    <source>
        <dbReference type="Proteomes" id="UP000191110"/>
    </source>
</evidence>
<dbReference type="GO" id="GO:0000049">
    <property type="term" value="F:tRNA binding"/>
    <property type="evidence" value="ECO:0007669"/>
    <property type="project" value="UniProtKB-UniRule"/>
</dbReference>
<keyword evidence="6 9" id="KW-0067">ATP-binding</keyword>
<dbReference type="GO" id="GO:0051391">
    <property type="term" value="P:tRNA acetylation"/>
    <property type="evidence" value="ECO:0007669"/>
    <property type="project" value="UniProtKB-UniRule"/>
</dbReference>
<evidence type="ECO:0000256" key="1">
    <source>
        <dbReference type="ARBA" id="ARBA00022490"/>
    </source>
</evidence>
<dbReference type="SUPFAM" id="SSF55729">
    <property type="entry name" value="Acyl-CoA N-acyltransferases (Nat)"/>
    <property type="match status" value="1"/>
</dbReference>
<dbReference type="CDD" id="cd04301">
    <property type="entry name" value="NAT_SF"/>
    <property type="match status" value="1"/>
</dbReference>
<proteinExistence type="inferred from homology"/>
<dbReference type="HAMAP" id="MF_01886">
    <property type="entry name" value="tRNA_acetyltr_TmcA"/>
    <property type="match status" value="1"/>
</dbReference>
<dbReference type="Pfam" id="PF05127">
    <property type="entry name" value="NAT10_TcmA_helicase"/>
    <property type="match status" value="1"/>
</dbReference>
<feature type="binding site" evidence="9">
    <location>
        <position position="194"/>
    </location>
    <ligand>
        <name>ATP</name>
        <dbReference type="ChEBI" id="CHEBI:30616"/>
    </ligand>
</feature>
<dbReference type="GO" id="GO:0005524">
    <property type="term" value="F:ATP binding"/>
    <property type="evidence" value="ECO:0007669"/>
    <property type="project" value="UniProtKB-UniRule"/>
</dbReference>
<dbReference type="GO" id="GO:1904812">
    <property type="term" value="P:rRNA acetylation involved in maturation of SSU-rRNA"/>
    <property type="evidence" value="ECO:0007669"/>
    <property type="project" value="TreeGrafter"/>
</dbReference>
<dbReference type="InterPro" id="IPR016181">
    <property type="entry name" value="Acyl_CoA_acyltransferase"/>
</dbReference>
<keyword evidence="8 9" id="KW-0012">Acyltransferase</keyword>
<evidence type="ECO:0000256" key="3">
    <source>
        <dbReference type="ARBA" id="ARBA00022679"/>
    </source>
</evidence>
<gene>
    <name evidence="9" type="primary">tmcA</name>
    <name evidence="11" type="ORF">BOW53_08740</name>
</gene>
<dbReference type="InterPro" id="IPR013562">
    <property type="entry name" value="TmcA/NAT10_N"/>
</dbReference>
<dbReference type="RefSeq" id="WP_078483702.1">
    <property type="nucleotide sequence ID" value="NZ_MPRL01000031.1"/>
</dbReference>
<keyword evidence="4 9" id="KW-0819">tRNA processing</keyword>
<comment type="caution">
    <text evidence="9">Lacks conserved residue(s) required for the propagation of feature annotation.</text>
</comment>
<dbReference type="InterPro" id="IPR000182">
    <property type="entry name" value="GNAT_dom"/>
</dbReference>
<evidence type="ECO:0000256" key="7">
    <source>
        <dbReference type="ARBA" id="ARBA00022884"/>
    </source>
</evidence>
<keyword evidence="1 9" id="KW-0963">Cytoplasm</keyword>
<keyword evidence="12" id="KW-1185">Reference proteome</keyword>
<dbReference type="GO" id="GO:1990883">
    <property type="term" value="F:18S rRNA cytidine N-acetyltransferase activity"/>
    <property type="evidence" value="ECO:0007669"/>
    <property type="project" value="TreeGrafter"/>
</dbReference>
<evidence type="ECO:0000313" key="11">
    <source>
        <dbReference type="EMBL" id="OOZ40178.1"/>
    </source>
</evidence>
<dbReference type="SMART" id="SM00487">
    <property type="entry name" value="DEXDc"/>
    <property type="match status" value="1"/>
</dbReference>
<keyword evidence="2 9" id="KW-0820">tRNA-binding</keyword>
<dbReference type="OrthoDB" id="5578851at2"/>
<reference evidence="11 12" key="1">
    <citation type="submission" date="2016-11" db="EMBL/GenBank/DDBJ databases">
        <title>Mixed transmission modes and dynamic genome evolution in an obligate animal-bacterial symbiosis.</title>
        <authorList>
            <person name="Russell S.L."/>
            <person name="Corbett-Detig R.B."/>
            <person name="Cavanaugh C.M."/>
        </authorList>
    </citation>
    <scope>NUCLEOTIDE SEQUENCE [LARGE SCALE GENOMIC DNA]</scope>
    <source>
        <strain evidence="11">Sveles-Q1</strain>
    </source>
</reference>
<evidence type="ECO:0000256" key="4">
    <source>
        <dbReference type="ARBA" id="ARBA00022694"/>
    </source>
</evidence>
<dbReference type="GO" id="GO:0005737">
    <property type="term" value="C:cytoplasm"/>
    <property type="evidence" value="ECO:0007669"/>
    <property type="project" value="UniProtKB-SubCell"/>
</dbReference>
<keyword evidence="5 9" id="KW-0547">Nucleotide-binding</keyword>
<dbReference type="InterPro" id="IPR014001">
    <property type="entry name" value="Helicase_ATP-bd"/>
</dbReference>
<comment type="similarity">
    <text evidence="9">Belongs to the TmcA family.</text>
</comment>
<dbReference type="Gene3D" id="3.40.630.30">
    <property type="match status" value="1"/>
</dbReference>